<organism evidence="15 16">
    <name type="scientific">Cardiocondyla obscurior</name>
    <dbReference type="NCBI Taxonomy" id="286306"/>
    <lineage>
        <taxon>Eukaryota</taxon>
        <taxon>Metazoa</taxon>
        <taxon>Ecdysozoa</taxon>
        <taxon>Arthropoda</taxon>
        <taxon>Hexapoda</taxon>
        <taxon>Insecta</taxon>
        <taxon>Pterygota</taxon>
        <taxon>Neoptera</taxon>
        <taxon>Endopterygota</taxon>
        <taxon>Hymenoptera</taxon>
        <taxon>Apocrita</taxon>
        <taxon>Aculeata</taxon>
        <taxon>Formicoidea</taxon>
        <taxon>Formicidae</taxon>
        <taxon>Myrmicinae</taxon>
        <taxon>Cardiocondyla</taxon>
    </lineage>
</organism>
<dbReference type="Pfam" id="PF13851">
    <property type="entry name" value="GAS"/>
    <property type="match status" value="1"/>
</dbReference>
<comment type="caution">
    <text evidence="15">The sequence shown here is derived from an EMBL/GenBank/DDBJ whole genome shotgun (WGS) entry which is preliminary data.</text>
</comment>
<dbReference type="GO" id="GO:0005794">
    <property type="term" value="C:Golgi apparatus"/>
    <property type="evidence" value="ECO:0007669"/>
    <property type="project" value="TreeGrafter"/>
</dbReference>
<evidence type="ECO:0000256" key="9">
    <source>
        <dbReference type="ARBA" id="ARBA00023069"/>
    </source>
</evidence>
<gene>
    <name evidence="15" type="ORF">PUN28_011443</name>
</gene>
<comment type="similarity">
    <text evidence="3">Belongs to the DRC4 family.</text>
</comment>
<evidence type="ECO:0000256" key="12">
    <source>
        <dbReference type="ARBA" id="ARBA00031568"/>
    </source>
</evidence>
<feature type="coiled-coil region" evidence="13">
    <location>
        <begin position="24"/>
        <end position="104"/>
    </location>
</feature>
<evidence type="ECO:0000313" key="15">
    <source>
        <dbReference type="EMBL" id="KAL0114136.1"/>
    </source>
</evidence>
<keyword evidence="5" id="KW-0963">Cytoplasm</keyword>
<evidence type="ECO:0000256" key="2">
    <source>
        <dbReference type="ARBA" id="ARBA00004245"/>
    </source>
</evidence>
<comment type="subcellular location">
    <subcellularLocation>
        <location evidence="1">Cell projection</location>
        <location evidence="1">Cilium</location>
        <location evidence="1">Flagellum</location>
    </subcellularLocation>
    <subcellularLocation>
        <location evidence="2">Cytoplasm</location>
        <location evidence="2">Cytoskeleton</location>
    </subcellularLocation>
</comment>
<dbReference type="InterPro" id="IPR039308">
    <property type="entry name" value="GAS8"/>
</dbReference>
<feature type="coiled-coil region" evidence="13">
    <location>
        <begin position="164"/>
        <end position="191"/>
    </location>
</feature>
<dbReference type="GO" id="GO:0005874">
    <property type="term" value="C:microtubule"/>
    <property type="evidence" value="ECO:0007669"/>
    <property type="project" value="UniProtKB-KW"/>
</dbReference>
<evidence type="ECO:0000256" key="8">
    <source>
        <dbReference type="ARBA" id="ARBA00023054"/>
    </source>
</evidence>
<keyword evidence="11" id="KW-0966">Cell projection</keyword>
<dbReference type="PANTHER" id="PTHR31543:SF0">
    <property type="entry name" value="DYNEIN REGULATORY COMPLEX SUBUNIT 4"/>
    <property type="match status" value="1"/>
</dbReference>
<keyword evidence="9" id="KW-0969">Cilium</keyword>
<evidence type="ECO:0000256" key="13">
    <source>
        <dbReference type="SAM" id="Coils"/>
    </source>
</evidence>
<evidence type="ECO:0000256" key="10">
    <source>
        <dbReference type="ARBA" id="ARBA00023212"/>
    </source>
</evidence>
<name>A0AAW2FIC6_9HYME</name>
<evidence type="ECO:0000256" key="6">
    <source>
        <dbReference type="ARBA" id="ARBA00022701"/>
    </source>
</evidence>
<proteinExistence type="inferred from homology"/>
<keyword evidence="16" id="KW-1185">Reference proteome</keyword>
<evidence type="ECO:0000256" key="5">
    <source>
        <dbReference type="ARBA" id="ARBA00022490"/>
    </source>
</evidence>
<feature type="coiled-coil region" evidence="13">
    <location>
        <begin position="244"/>
        <end position="387"/>
    </location>
</feature>
<evidence type="ECO:0000256" key="3">
    <source>
        <dbReference type="ARBA" id="ARBA00009859"/>
    </source>
</evidence>
<evidence type="ECO:0000313" key="16">
    <source>
        <dbReference type="Proteomes" id="UP001430953"/>
    </source>
</evidence>
<feature type="domain" description="Growth arrest-specific protein 8" evidence="14">
    <location>
        <begin position="217"/>
        <end position="407"/>
    </location>
</feature>
<protein>
    <recommendedName>
        <fullName evidence="4">Dynein regulatory complex subunit 4</fullName>
    </recommendedName>
    <alternativeName>
        <fullName evidence="12">Growth arrest-specific protein 8</fullName>
    </alternativeName>
</protein>
<dbReference type="InterPro" id="IPR025593">
    <property type="entry name" value="GAS8_dom"/>
</dbReference>
<evidence type="ECO:0000256" key="4">
    <source>
        <dbReference type="ARBA" id="ARBA00021301"/>
    </source>
</evidence>
<keyword evidence="8 13" id="KW-0175">Coiled coil</keyword>
<keyword evidence="10" id="KW-0206">Cytoskeleton</keyword>
<evidence type="ECO:0000256" key="7">
    <source>
        <dbReference type="ARBA" id="ARBA00022846"/>
    </source>
</evidence>
<dbReference type="PANTHER" id="PTHR31543">
    <property type="entry name" value="DYNEIN REGULATORY COMPLEX SUBUNIT 4"/>
    <property type="match status" value="1"/>
</dbReference>
<dbReference type="GO" id="GO:0048870">
    <property type="term" value="P:cell motility"/>
    <property type="evidence" value="ECO:0007669"/>
    <property type="project" value="InterPro"/>
</dbReference>
<reference evidence="15 16" key="1">
    <citation type="submission" date="2023-03" db="EMBL/GenBank/DDBJ databases">
        <title>High recombination rates correlate with genetic variation in Cardiocondyla obscurior ants.</title>
        <authorList>
            <person name="Errbii M."/>
        </authorList>
    </citation>
    <scope>NUCLEOTIDE SEQUENCE [LARGE SCALE GENOMIC DNA]</scope>
    <source>
        <strain evidence="15">Alpha-2009</strain>
        <tissue evidence="15">Whole body</tissue>
    </source>
</reference>
<dbReference type="Proteomes" id="UP001430953">
    <property type="component" value="Unassembled WGS sequence"/>
</dbReference>
<keyword evidence="7" id="KW-0282">Flagellum</keyword>
<evidence type="ECO:0000256" key="1">
    <source>
        <dbReference type="ARBA" id="ARBA00004230"/>
    </source>
</evidence>
<dbReference type="AlphaFoldDB" id="A0AAW2FIC6"/>
<evidence type="ECO:0000256" key="11">
    <source>
        <dbReference type="ARBA" id="ARBA00023273"/>
    </source>
</evidence>
<accession>A0AAW2FIC6</accession>
<dbReference type="GO" id="GO:0008017">
    <property type="term" value="F:microtubule binding"/>
    <property type="evidence" value="ECO:0007669"/>
    <property type="project" value="InterPro"/>
</dbReference>
<sequence>MGPKKAKGKAADNVDGVDTTKMNREQLEVYAHKILDEMEREREERNFFQLERDKLRTFWEITRHQLDEARATIRNKEREKEEMAENHEAELKLYKQKVKHLMYEHQTNLSETKAEHLVALKLAQDDHVAQENELIKDKTELKKIQKEQELAYMNEIRALKLHDSEEMANIIKKFESEAVDMEQKYEQKLTSQYESLILKHRMEITEVEERKNAQIASLIKNHETAFAEMKNYYNDITLNNLSLIKSMKEQMEVMRNSEERIKKQVRELTTENKKYSADLKTSQEMVAELNRQLANYEKDKQCLVNTKRRLSVVLKDLENLKWENEVLELRFEKCQSERDELHARFVSAIFELQQKTGLKNVLLEKKLEKLSDLLEQREAQISEVLAAAQLDPAAVVNVNKKLEVCMKRGLMVIVLIKYESLS</sequence>
<dbReference type="GO" id="GO:0031514">
    <property type="term" value="C:motile cilium"/>
    <property type="evidence" value="ECO:0007669"/>
    <property type="project" value="UniProtKB-SubCell"/>
</dbReference>
<evidence type="ECO:0000259" key="14">
    <source>
        <dbReference type="Pfam" id="PF13851"/>
    </source>
</evidence>
<keyword evidence="6" id="KW-0493">Microtubule</keyword>
<dbReference type="GO" id="GO:0031267">
    <property type="term" value="F:small GTPase binding"/>
    <property type="evidence" value="ECO:0007669"/>
    <property type="project" value="InterPro"/>
</dbReference>
<dbReference type="EMBL" id="JADYXP020000011">
    <property type="protein sequence ID" value="KAL0114136.1"/>
    <property type="molecule type" value="Genomic_DNA"/>
</dbReference>